<dbReference type="PANTHER" id="PTHR44103">
    <property type="entry name" value="PROPROTEIN CONVERTASE P"/>
    <property type="match status" value="1"/>
</dbReference>
<dbReference type="SUPFAM" id="SSF81296">
    <property type="entry name" value="E set domains"/>
    <property type="match status" value="3"/>
</dbReference>
<dbReference type="Proteomes" id="UP000192276">
    <property type="component" value="Unassembled WGS sequence"/>
</dbReference>
<dbReference type="Pfam" id="PF01839">
    <property type="entry name" value="FG-GAP"/>
    <property type="match status" value="1"/>
</dbReference>
<dbReference type="InterPro" id="IPR028994">
    <property type="entry name" value="Integrin_alpha_N"/>
</dbReference>
<dbReference type="InterPro" id="IPR026444">
    <property type="entry name" value="Secre_tail"/>
</dbReference>
<dbReference type="Pfam" id="PF13517">
    <property type="entry name" value="FG-GAP_3"/>
    <property type="match status" value="5"/>
</dbReference>
<keyword evidence="2" id="KW-0677">Repeat</keyword>
<dbReference type="Gene3D" id="2.60.40.10">
    <property type="entry name" value="Immunoglobulins"/>
    <property type="match status" value="6"/>
</dbReference>
<dbReference type="Pfam" id="PF01833">
    <property type="entry name" value="TIG"/>
    <property type="match status" value="6"/>
</dbReference>
<feature type="domain" description="IPT/TIG" evidence="5">
    <location>
        <begin position="809"/>
        <end position="894"/>
    </location>
</feature>
<feature type="domain" description="IPT/TIG" evidence="5">
    <location>
        <begin position="651"/>
        <end position="728"/>
    </location>
</feature>
<dbReference type="Gene3D" id="2.130.10.130">
    <property type="entry name" value="Integrin alpha, N-terminal"/>
    <property type="match status" value="4"/>
</dbReference>
<evidence type="ECO:0000313" key="6">
    <source>
        <dbReference type="EMBL" id="OQP55801.1"/>
    </source>
</evidence>
<dbReference type="InterPro" id="IPR014756">
    <property type="entry name" value="Ig_E-set"/>
</dbReference>
<protein>
    <recommendedName>
        <fullName evidence="5">IPT/TIG domain-containing protein</fullName>
    </recommendedName>
</protein>
<keyword evidence="1 4" id="KW-0732">Signal</keyword>
<feature type="domain" description="IPT/TIG" evidence="5">
    <location>
        <begin position="494"/>
        <end position="571"/>
    </location>
</feature>
<dbReference type="InterPro" id="IPR002909">
    <property type="entry name" value="IPT_dom"/>
</dbReference>
<proteinExistence type="predicted"/>
<evidence type="ECO:0000256" key="2">
    <source>
        <dbReference type="ARBA" id="ARBA00022737"/>
    </source>
</evidence>
<feature type="domain" description="IPT/TIG" evidence="5">
    <location>
        <begin position="573"/>
        <end position="650"/>
    </location>
</feature>
<evidence type="ECO:0000256" key="1">
    <source>
        <dbReference type="ARBA" id="ARBA00022729"/>
    </source>
</evidence>
<feature type="domain" description="IPT/TIG" evidence="5">
    <location>
        <begin position="31"/>
        <end position="112"/>
    </location>
</feature>
<dbReference type="NCBIfam" id="TIGR04183">
    <property type="entry name" value="Por_Secre_tail"/>
    <property type="match status" value="1"/>
</dbReference>
<dbReference type="SMART" id="SM00429">
    <property type="entry name" value="IPT"/>
    <property type="match status" value="5"/>
</dbReference>
<keyword evidence="3" id="KW-0325">Glycoprotein</keyword>
<evidence type="ECO:0000256" key="4">
    <source>
        <dbReference type="SAM" id="SignalP"/>
    </source>
</evidence>
<keyword evidence="7" id="KW-1185">Reference proteome</keyword>
<dbReference type="CDD" id="cd00603">
    <property type="entry name" value="IPT_PCSR"/>
    <property type="match status" value="1"/>
</dbReference>
<dbReference type="Pfam" id="PF18962">
    <property type="entry name" value="Por_Secre_tail"/>
    <property type="match status" value="1"/>
</dbReference>
<sequence>MIVLLKRLATKKRLFLFSFIILSVLQSLAQAPVITSFSPSAGPVGTAVTITGGNFSATAGDNIVYFGAVKAAVTSATSTSLTVTIPPGTTYQPFTVTTNHLTAWSPRPFITTFAGGDPPFTKGSFAMATDVTTNLHPNGVVIIDLDGDGLPDLATPNRANSPASLISVVRNTSSGGILSFATKIDFPAPSGSSPYSIAAGDIDGDGLPDLVVTNNVSSTVSVYRNTSTPGTISLAARVEFATGSAPWSVAIGDLDGDGKPELAVSNFLSNTVSVFKNTGTPGTIAFAAKTDLVTGLSPHSVAIGDLDGDSKPDLAVTNTLSSSVSLFRNQSSSGNMVFATKTDIPTDTDEPFGIALGDLDGDNKSDLIITYDNFTLTTQAAVSMSVWKNMSSTGNFFFTSKVNYGSGDTYNVSLGDLNGDGKPEVIVANSNTGVLVYQNTSAAGNIVLASPANYYSNSPYSVAMGDLDGDHMPDLAVANFISQTVSILKNKVTDPAIVSFTPTIAVTGTTVTINGANFTGATAVSFGGVPATSFTVVSPTSITAVVGAGASGNVSVTTPKGTATLAGFTYTVPPTVTSFTPSSAGTGTTVTITGTDLTGATAVHFGGVPATSFTVVSPTSITAVVGSGASGDVAVTTAGGQGTLGGFHYSGPSITSFTPTSGTAGATITITGTNFTGASAVLFGGVAATSFTVLSPTTITAVLGPGNSGNVSVTTVKGTATLPGFVYTGPIISSFSPVAGNTGTVVTIKGLNFTGTTSVHFGGTPAASFSVISPSVITAVVGSGTSGAVAVTTSVGPGTRDGFTFSTTLPIIAGVTPSAGMIGDVITITGSNFSSQASDNIVYFGAVKAIVSAATSTSLTVTVPAGATYWPVSVTTNNLTAYDSKPFMPTFAGKGAALVPDVFSVKLDLKAGEHDQDVTLSDLDGDGKPDMIVTNVYGRVSVFQNNSSHGMPSFAPKIDRVTGSYYAYSTTAADLDGDGKPDLIAAGINPDNISIFRNKSTPGNISFSDSIPLPVGHGPWSASIGDLDGDGKPDLVVAAIYANSLTIFRNTSTPGSISFGPGKDLGTGVFPRQVVIADLNGDGKNDLAAANSGSISTSSNTISVFKNTSIGSTITFDNKVDLQAGTNPKAIAAGDLDGDGKPELVVANSDDASVSVFPNNNTGSDISFSSKIDYAAGQLPCDIAIGDVDGDGKPDLAVANQSSGTISVYKNTSAPGAVSFNAKIDYGYVLSGVRSIAIGDLDADGRPELTAADGNYMTVTVLKNKINDPAPVITASGATTFCTGNYLTLSSSGTYNQWYKDGAPVSYATGTTHFVYSSGVYTATATVEGVVSPPSNAITVTVYPNPPKPSITPDAVKGMVSSSATGNQWYGSNYNIITGATAQSYKPTTAGNYYVRVSENGCNSPFSDAYNYVITATIDLGGIGNYLRIAPNPVRDFVRLTFNFPGVNTLGVTLSDINGRVILTRRNLYSDDMLNLSGLAAGIYFLKVYSSNGKINVTTSILKCRIA</sequence>
<dbReference type="STRING" id="550983.A4R26_27260"/>
<gene>
    <name evidence="6" type="ORF">A4R26_27260</name>
</gene>
<feature type="chain" id="PRO_5012099412" description="IPT/TIG domain-containing protein" evidence="4">
    <location>
        <begin position="30"/>
        <end position="1507"/>
    </location>
</feature>
<dbReference type="SMART" id="SM00191">
    <property type="entry name" value="Int_alpha"/>
    <property type="match status" value="9"/>
</dbReference>
<accession>A0A1V9FC03</accession>
<dbReference type="RefSeq" id="WP_081169205.1">
    <property type="nucleotide sequence ID" value="NZ_LWBP01000205.1"/>
</dbReference>
<dbReference type="InterPro" id="IPR013517">
    <property type="entry name" value="FG-GAP"/>
</dbReference>
<dbReference type="OrthoDB" id="1110382at2"/>
<dbReference type="InterPro" id="IPR013783">
    <property type="entry name" value="Ig-like_fold"/>
</dbReference>
<reference evidence="7" key="1">
    <citation type="submission" date="2016-04" db="EMBL/GenBank/DDBJ databases">
        <authorList>
            <person name="Chen L."/>
            <person name="Zhuang W."/>
            <person name="Wang G."/>
        </authorList>
    </citation>
    <scope>NUCLEOTIDE SEQUENCE [LARGE SCALE GENOMIC DNA]</scope>
    <source>
        <strain evidence="7">208</strain>
    </source>
</reference>
<feature type="signal peptide" evidence="4">
    <location>
        <begin position="1"/>
        <end position="29"/>
    </location>
</feature>
<organism evidence="6 7">
    <name type="scientific">Niastella populi</name>
    <dbReference type="NCBI Taxonomy" id="550983"/>
    <lineage>
        <taxon>Bacteria</taxon>
        <taxon>Pseudomonadati</taxon>
        <taxon>Bacteroidota</taxon>
        <taxon>Chitinophagia</taxon>
        <taxon>Chitinophagales</taxon>
        <taxon>Chitinophagaceae</taxon>
        <taxon>Niastella</taxon>
    </lineage>
</organism>
<dbReference type="CDD" id="cd00102">
    <property type="entry name" value="IPT"/>
    <property type="match status" value="3"/>
</dbReference>
<comment type="caution">
    <text evidence="6">The sequence shown here is derived from an EMBL/GenBank/DDBJ whole genome shotgun (WGS) entry which is preliminary data.</text>
</comment>
<evidence type="ECO:0000256" key="3">
    <source>
        <dbReference type="ARBA" id="ARBA00023180"/>
    </source>
</evidence>
<name>A0A1V9FC03_9BACT</name>
<dbReference type="EMBL" id="LWBP01000205">
    <property type="protein sequence ID" value="OQP55801.1"/>
    <property type="molecule type" value="Genomic_DNA"/>
</dbReference>
<dbReference type="InterPro" id="IPR013519">
    <property type="entry name" value="Int_alpha_beta-p"/>
</dbReference>
<dbReference type="SUPFAM" id="SSF69318">
    <property type="entry name" value="Integrin alpha N-terminal domain"/>
    <property type="match status" value="4"/>
</dbReference>
<dbReference type="PANTHER" id="PTHR44103:SF1">
    <property type="entry name" value="PROPROTEIN CONVERTASE P"/>
    <property type="match status" value="1"/>
</dbReference>
<evidence type="ECO:0000259" key="5">
    <source>
        <dbReference type="SMART" id="SM00429"/>
    </source>
</evidence>
<evidence type="ECO:0000313" key="7">
    <source>
        <dbReference type="Proteomes" id="UP000192276"/>
    </source>
</evidence>